<keyword evidence="5" id="KW-1185">Reference proteome</keyword>
<feature type="compositionally biased region" description="Basic and acidic residues" evidence="2">
    <location>
        <begin position="506"/>
        <end position="517"/>
    </location>
</feature>
<comment type="caution">
    <text evidence="4">The sequence shown here is derived from an EMBL/GenBank/DDBJ whole genome shotgun (WGS) entry which is preliminary data.</text>
</comment>
<dbReference type="PANTHER" id="PTHR31834">
    <property type="entry name" value="INITIATION-SPECIFIC ALPHA-1,6-MANNOSYLTRANSFERASE"/>
    <property type="match status" value="1"/>
</dbReference>
<dbReference type="GO" id="GO:0000009">
    <property type="term" value="F:alpha-1,6-mannosyltransferase activity"/>
    <property type="evidence" value="ECO:0007669"/>
    <property type="project" value="InterPro"/>
</dbReference>
<dbReference type="GO" id="GO:0006487">
    <property type="term" value="P:protein N-linked glycosylation"/>
    <property type="evidence" value="ECO:0007669"/>
    <property type="project" value="TreeGrafter"/>
</dbReference>
<feature type="compositionally biased region" description="Pro residues" evidence="2">
    <location>
        <begin position="467"/>
        <end position="477"/>
    </location>
</feature>
<dbReference type="SUPFAM" id="SSF53448">
    <property type="entry name" value="Nucleotide-diphospho-sugar transferases"/>
    <property type="match status" value="1"/>
</dbReference>
<proteinExistence type="inferred from homology"/>
<comment type="similarity">
    <text evidence="1">Belongs to the glycosyltransferase 32 family.</text>
</comment>
<dbReference type="Gene3D" id="3.90.550.20">
    <property type="match status" value="1"/>
</dbReference>
<dbReference type="InterPro" id="IPR029044">
    <property type="entry name" value="Nucleotide-diphossugar_trans"/>
</dbReference>
<gene>
    <name evidence="4" type="ORF">BTUL_0222g00050</name>
</gene>
<keyword evidence="3" id="KW-1133">Transmembrane helix</keyword>
<protein>
    <recommendedName>
        <fullName evidence="6">Glycosyltransferase family 32 protein</fullName>
    </recommendedName>
</protein>
<dbReference type="OrthoDB" id="409543at2759"/>
<accession>A0A4Z1ECD2</accession>
<evidence type="ECO:0000256" key="2">
    <source>
        <dbReference type="SAM" id="MobiDB-lite"/>
    </source>
</evidence>
<reference evidence="4 5" key="1">
    <citation type="submission" date="2017-12" db="EMBL/GenBank/DDBJ databases">
        <title>Comparative genomics of Botrytis spp.</title>
        <authorList>
            <person name="Valero-Jimenez C.A."/>
            <person name="Tapia P."/>
            <person name="Veloso J."/>
            <person name="Silva-Moreno E."/>
            <person name="Staats M."/>
            <person name="Valdes J.H."/>
            <person name="Van Kan J.A.L."/>
        </authorList>
    </citation>
    <scope>NUCLEOTIDE SEQUENCE [LARGE SCALE GENOMIC DNA]</scope>
    <source>
        <strain evidence="4 5">Bt9001</strain>
    </source>
</reference>
<keyword evidence="3" id="KW-0812">Transmembrane</keyword>
<evidence type="ECO:0000313" key="4">
    <source>
        <dbReference type="EMBL" id="TGO08168.1"/>
    </source>
</evidence>
<dbReference type="Pfam" id="PF04488">
    <property type="entry name" value="Gly_transf_sug"/>
    <property type="match status" value="1"/>
</dbReference>
<sequence length="555" mass="61938">MSSDSSDTMMEKLRRTRSRSMQTTSQFGGRLPKQIQRALPIYAILVLFILIISNVDTLKSSTVSHAKRSTQKVLKGSTTANFPRKIWQTWKVDPLGFAERDLLSARTWTQLNPGHRYEVLTDNNDMYYVETHFGPDELDRPDIVEMYRSLKVQIIKADLLRYLIMYVEGGVYTDIDVEALKAVDTWIPDRYSVGDVDMVVSVEIDQPDFKDHPILGQKSQSFCQWTFMCKPRLPVMLALVDNILLWLNDVAAEQDVPISEIKLDFDEVISGTGPSAFTGAILKEMTSKTGDQVDWSTFHAMRESKLVGGFLVLTVEAFAAGQGHSDSGNHNARGALVKHHYHASEWPLLHPRFSHPIYGEVEKCNWEPECVRIWDENMAAYEKLSPEEKEQQIAIKKALDEHDALHAQMGAQKFDPNSLNMPQQNLNPIPQAAIPMPQPGFHPDGSPVRNLDGSIMRNLDGSLPVNPNAPPPPPPPAQKLEIKDLPAAKADPALPNQPQIQPAPEVKAKDTKAEEKNAPANLQVKPKGEIPLGASFEGGNNEDDKRHALQKGSNA</sequence>
<dbReference type="FunFam" id="3.90.550.20:FF:000004">
    <property type="entry name" value="Glycosyltransferase family 32 protein"/>
    <property type="match status" value="1"/>
</dbReference>
<name>A0A4Z1ECD2_9HELO</name>
<evidence type="ECO:0000313" key="5">
    <source>
        <dbReference type="Proteomes" id="UP000297777"/>
    </source>
</evidence>
<feature type="compositionally biased region" description="Polar residues" evidence="2">
    <location>
        <begin position="415"/>
        <end position="427"/>
    </location>
</feature>
<keyword evidence="3" id="KW-0472">Membrane</keyword>
<organism evidence="4 5">
    <name type="scientific">Botrytis tulipae</name>
    <dbReference type="NCBI Taxonomy" id="87230"/>
    <lineage>
        <taxon>Eukaryota</taxon>
        <taxon>Fungi</taxon>
        <taxon>Dikarya</taxon>
        <taxon>Ascomycota</taxon>
        <taxon>Pezizomycotina</taxon>
        <taxon>Leotiomycetes</taxon>
        <taxon>Helotiales</taxon>
        <taxon>Sclerotiniaceae</taxon>
        <taxon>Botrytis</taxon>
    </lineage>
</organism>
<evidence type="ECO:0000256" key="1">
    <source>
        <dbReference type="ARBA" id="ARBA00009003"/>
    </source>
</evidence>
<dbReference type="GO" id="GO:0000136">
    <property type="term" value="C:mannan polymerase complex"/>
    <property type="evidence" value="ECO:0007669"/>
    <property type="project" value="TreeGrafter"/>
</dbReference>
<dbReference type="InterPro" id="IPR039367">
    <property type="entry name" value="Och1-like"/>
</dbReference>
<dbReference type="InterPro" id="IPR007577">
    <property type="entry name" value="GlycoTrfase_DXD_sugar-bd_CS"/>
</dbReference>
<feature type="region of interest" description="Disordered" evidence="2">
    <location>
        <begin position="1"/>
        <end position="27"/>
    </location>
</feature>
<evidence type="ECO:0000256" key="3">
    <source>
        <dbReference type="SAM" id="Phobius"/>
    </source>
</evidence>
<dbReference type="PANTHER" id="PTHR31834:SF8">
    <property type="entry name" value="TRANSFERASE, PUTATIVE (AFU_ORTHOLOGUE AFUA_6G14040)-RELATED"/>
    <property type="match status" value="1"/>
</dbReference>
<feature type="transmembrane region" description="Helical" evidence="3">
    <location>
        <begin position="38"/>
        <end position="55"/>
    </location>
</feature>
<dbReference type="Proteomes" id="UP000297777">
    <property type="component" value="Unassembled WGS sequence"/>
</dbReference>
<feature type="region of interest" description="Disordered" evidence="2">
    <location>
        <begin position="414"/>
        <end position="555"/>
    </location>
</feature>
<dbReference type="AlphaFoldDB" id="A0A4Z1ECD2"/>
<evidence type="ECO:0008006" key="6">
    <source>
        <dbReference type="Google" id="ProtNLM"/>
    </source>
</evidence>
<dbReference type="EMBL" id="PQXH01000222">
    <property type="protein sequence ID" value="TGO08168.1"/>
    <property type="molecule type" value="Genomic_DNA"/>
</dbReference>